<dbReference type="Pfam" id="PF00931">
    <property type="entry name" value="NB-ARC"/>
    <property type="match status" value="1"/>
</dbReference>
<protein>
    <submittedName>
        <fullName evidence="3">Tetratricopeptide repeat protein</fullName>
    </submittedName>
</protein>
<name>A0ABS1P8Q8_9ACTN</name>
<dbReference type="Gene3D" id="1.25.40.10">
    <property type="entry name" value="Tetratricopeptide repeat domain"/>
    <property type="match status" value="4"/>
</dbReference>
<feature type="region of interest" description="Disordered" evidence="1">
    <location>
        <begin position="1"/>
        <end position="20"/>
    </location>
</feature>
<sequence length="1105" mass="118370">MSTTEDRPGSGDGDYIDSRHSTFHGPVLGKGIQNNFFGQGPAALPYQVGRIPPQANCFQTRAEAERLAATLTGGGTTVVGSAAGVLTGMGGVGKTQLAAHYARSAWQSDEVDLLVWITADNATAAASGCAQAGIEVCGADPKYPQQAAQTFLARLQPKPQEQPLRWLVVFDDVTDPADLNGLWPPVSPQGRTLVTTRRKDGALSGHGRRLIEVGLFTPEESLAYLTAALADHHRPENVDLLAALAEDLGHLPLALAQAAAYIVDSGETVVAYRELLADRTKKLIDAAPDVLPDEQTLPLAAAWSLSIERADTLRPVGLARPMLQLTAFLNANGIPLDVLTSQPALACLAHRTSTGAEPSDGPVAVSPQDARRALMALRRLSLVDHSPDSPQQAVRVHQLIQRATRDALTPHQHDRTALAAADALVFAWPTTERDTAFAQTLRANAQALAHHAGSVLYQSDVHTVLYRMGTSLGETGQATAAHDHFRHVTEAVLQQFGADHPATLTARRHLVRWEGEAEGTTGKAYADLVADQTRVLGADHPDTLATRADLARVWGEWSPAGGQHVYRELLADRIRVLGADHPDTLATRAGLAAMLEHDHGLAATQLYHELLADQIRVLGADHPDTLSTRARLARRRGKAGNAVGAAEAYAELLAEQTRVLGADHPDTLITRADLARWRGEAGDAAGAATAYAELLEHMIRVVGADHSHTLTTRNNLARWRGRAGDAVGAAEAYADLLEHMKRVLDTDHPHFLKARSNLARWQGQAGDAAGAAGTYADLWEHRVRVNGPESSDTFHSRDLAAHWRGRAGDAVGAAEAYADLLAHRLRVQGPDHPDILTARRDLAHWRGRAGDAVGAAEAYADLLAHRLRVQGPDHPDILTTRNNLAVWREAMGDAAGAAEAYAALLADQTRVLGADHPHTLSTQAKLAAKRGEAGDDVGAMETGRDLLKRVTRMLGVDHPYTLTIRASLARMQEDAAEAVDAYARMLAVQKRFLGTDHPDTLTTLNDLAGVRAWAGDAAGATGAYAELVEHMVRVQGPDHPGTLATQGNLARSHREAGDLEHAISLYEQTLADCVRALGEDDPLTRAIRIDLAAVIAQREGRDETS</sequence>
<evidence type="ECO:0000313" key="3">
    <source>
        <dbReference type="EMBL" id="MBL1108770.1"/>
    </source>
</evidence>
<evidence type="ECO:0000313" key="4">
    <source>
        <dbReference type="Proteomes" id="UP000621386"/>
    </source>
</evidence>
<dbReference type="SUPFAM" id="SSF48452">
    <property type="entry name" value="TPR-like"/>
    <property type="match status" value="3"/>
</dbReference>
<dbReference type="PANTHER" id="PTHR46082">
    <property type="entry name" value="ATP/GTP-BINDING PROTEIN-RELATED"/>
    <property type="match status" value="1"/>
</dbReference>
<dbReference type="Pfam" id="PF13424">
    <property type="entry name" value="TPR_12"/>
    <property type="match status" value="1"/>
</dbReference>
<dbReference type="PANTHER" id="PTHR46082:SF6">
    <property type="entry name" value="AAA+ ATPASE DOMAIN-CONTAINING PROTEIN-RELATED"/>
    <property type="match status" value="1"/>
</dbReference>
<accession>A0ABS1P8Q8</accession>
<dbReference type="EMBL" id="JAERRH010000015">
    <property type="protein sequence ID" value="MBL1108770.1"/>
    <property type="molecule type" value="Genomic_DNA"/>
</dbReference>
<proteinExistence type="predicted"/>
<gene>
    <name evidence="3" type="ORF">JK361_30010</name>
</gene>
<dbReference type="InterPro" id="IPR002182">
    <property type="entry name" value="NB-ARC"/>
</dbReference>
<reference evidence="3 4" key="1">
    <citation type="submission" date="2021-01" db="EMBL/GenBank/DDBJ databases">
        <title>WGS of actinomycetes isolated from Thailand.</title>
        <authorList>
            <person name="Thawai C."/>
        </authorList>
    </citation>
    <scope>NUCLEOTIDE SEQUENCE [LARGE SCALE GENOMIC DNA]</scope>
    <source>
        <strain evidence="3 4">CH5-8</strain>
    </source>
</reference>
<dbReference type="RefSeq" id="WP_201824062.1">
    <property type="nucleotide sequence ID" value="NZ_JAERRH010000015.1"/>
</dbReference>
<dbReference type="Pfam" id="PF13374">
    <property type="entry name" value="TPR_10"/>
    <property type="match status" value="3"/>
</dbReference>
<dbReference type="InterPro" id="IPR011990">
    <property type="entry name" value="TPR-like_helical_dom_sf"/>
</dbReference>
<dbReference type="Gene3D" id="3.40.50.300">
    <property type="entry name" value="P-loop containing nucleotide triphosphate hydrolases"/>
    <property type="match status" value="1"/>
</dbReference>
<dbReference type="SUPFAM" id="SSF52540">
    <property type="entry name" value="P-loop containing nucleoside triphosphate hydrolases"/>
    <property type="match status" value="1"/>
</dbReference>
<dbReference type="InterPro" id="IPR027417">
    <property type="entry name" value="P-loop_NTPase"/>
</dbReference>
<dbReference type="Proteomes" id="UP000621386">
    <property type="component" value="Unassembled WGS sequence"/>
</dbReference>
<evidence type="ECO:0000256" key="1">
    <source>
        <dbReference type="SAM" id="MobiDB-lite"/>
    </source>
</evidence>
<feature type="domain" description="NB-ARC" evidence="2">
    <location>
        <begin position="86"/>
        <end position="226"/>
    </location>
</feature>
<comment type="caution">
    <text evidence="3">The sequence shown here is derived from an EMBL/GenBank/DDBJ whole genome shotgun (WGS) entry which is preliminary data.</text>
</comment>
<organism evidence="3 4">
    <name type="scientific">Streptomyces musisoli</name>
    <dbReference type="NCBI Taxonomy" id="2802280"/>
    <lineage>
        <taxon>Bacteria</taxon>
        <taxon>Bacillati</taxon>
        <taxon>Actinomycetota</taxon>
        <taxon>Actinomycetes</taxon>
        <taxon>Kitasatosporales</taxon>
        <taxon>Streptomycetaceae</taxon>
        <taxon>Streptomyces</taxon>
    </lineage>
</organism>
<keyword evidence="4" id="KW-1185">Reference proteome</keyword>
<dbReference type="InterPro" id="IPR053137">
    <property type="entry name" value="NLR-like"/>
</dbReference>
<evidence type="ECO:0000259" key="2">
    <source>
        <dbReference type="Pfam" id="PF00931"/>
    </source>
</evidence>